<protein>
    <recommendedName>
        <fullName evidence="11">Sugar phosphate transporter domain-containing protein</fullName>
    </recommendedName>
</protein>
<feature type="compositionally biased region" description="Basic and acidic residues" evidence="9">
    <location>
        <begin position="87"/>
        <end position="96"/>
    </location>
</feature>
<keyword evidence="3" id="KW-0150">Chloroplast</keyword>
<dbReference type="GO" id="GO:0015718">
    <property type="term" value="P:monocarboxylic acid transport"/>
    <property type="evidence" value="ECO:0007669"/>
    <property type="project" value="UniProtKB-ARBA"/>
</dbReference>
<evidence type="ECO:0000256" key="8">
    <source>
        <dbReference type="ARBA" id="ARBA00023136"/>
    </source>
</evidence>
<evidence type="ECO:0000256" key="7">
    <source>
        <dbReference type="ARBA" id="ARBA00022989"/>
    </source>
</evidence>
<dbReference type="InterPro" id="IPR037185">
    <property type="entry name" value="EmrE-like"/>
</dbReference>
<feature type="transmembrane region" description="Helical" evidence="10">
    <location>
        <begin position="224"/>
        <end position="242"/>
    </location>
</feature>
<keyword evidence="8 10" id="KW-0472">Membrane</keyword>
<evidence type="ECO:0000256" key="5">
    <source>
        <dbReference type="ARBA" id="ARBA00022692"/>
    </source>
</evidence>
<feature type="transmembrane region" description="Helical" evidence="10">
    <location>
        <begin position="106"/>
        <end position="125"/>
    </location>
</feature>
<comment type="caution">
    <text evidence="12">The sequence shown here is derived from an EMBL/GenBank/DDBJ whole genome shotgun (WGS) entry which is preliminary data.</text>
</comment>
<evidence type="ECO:0000313" key="13">
    <source>
        <dbReference type="Proteomes" id="UP001485043"/>
    </source>
</evidence>
<dbReference type="GO" id="GO:0046943">
    <property type="term" value="F:carboxylic acid transmembrane transporter activity"/>
    <property type="evidence" value="ECO:0007669"/>
    <property type="project" value="UniProtKB-ARBA"/>
</dbReference>
<evidence type="ECO:0000256" key="3">
    <source>
        <dbReference type="ARBA" id="ARBA00022528"/>
    </source>
</evidence>
<dbReference type="InterPro" id="IPR004853">
    <property type="entry name" value="Sugar_P_trans_dom"/>
</dbReference>
<proteinExistence type="predicted"/>
<dbReference type="GO" id="GO:0031969">
    <property type="term" value="C:chloroplast membrane"/>
    <property type="evidence" value="ECO:0007669"/>
    <property type="project" value="UniProtKB-SubCell"/>
</dbReference>
<comment type="subcellular location">
    <subcellularLocation>
        <location evidence="1">Plastid</location>
        <location evidence="1">Chloroplast membrane</location>
        <topology evidence="1">Multi-pass membrane protein</topology>
    </subcellularLocation>
</comment>
<dbReference type="PANTHER" id="PTHR11132">
    <property type="entry name" value="SOLUTE CARRIER FAMILY 35"/>
    <property type="match status" value="1"/>
</dbReference>
<dbReference type="Proteomes" id="UP001485043">
    <property type="component" value="Unassembled WGS sequence"/>
</dbReference>
<dbReference type="Pfam" id="PF03151">
    <property type="entry name" value="TPT"/>
    <property type="match status" value="1"/>
</dbReference>
<reference evidence="12 13" key="1">
    <citation type="journal article" date="2024" name="Nat. Commun.">
        <title>Phylogenomics reveals the evolutionary origins of lichenization in chlorophyte algae.</title>
        <authorList>
            <person name="Puginier C."/>
            <person name="Libourel C."/>
            <person name="Otte J."/>
            <person name="Skaloud P."/>
            <person name="Haon M."/>
            <person name="Grisel S."/>
            <person name="Petersen M."/>
            <person name="Berrin J.G."/>
            <person name="Delaux P.M."/>
            <person name="Dal Grande F."/>
            <person name="Keller J."/>
        </authorList>
    </citation>
    <scope>NUCLEOTIDE SEQUENCE [LARGE SCALE GENOMIC DNA]</scope>
    <source>
        <strain evidence="12 13">SAG 2523</strain>
    </source>
</reference>
<evidence type="ECO:0000256" key="9">
    <source>
        <dbReference type="SAM" id="MobiDB-lite"/>
    </source>
</evidence>
<keyword evidence="5 10" id="KW-0812">Transmembrane</keyword>
<gene>
    <name evidence="12" type="ORF">WJX84_008394</name>
</gene>
<dbReference type="GO" id="GO:0015605">
    <property type="term" value="F:organophosphate ester transmembrane transporter activity"/>
    <property type="evidence" value="ECO:0007669"/>
    <property type="project" value="UniProtKB-ARBA"/>
</dbReference>
<dbReference type="EMBL" id="JALJOV010000430">
    <property type="protein sequence ID" value="KAK9863783.1"/>
    <property type="molecule type" value="Genomic_DNA"/>
</dbReference>
<dbReference type="AlphaFoldDB" id="A0AAW1T3S9"/>
<sequence length="412" mass="44872">MAAQALPGCLSTPRSTSPITHAVQTRLRRSSLFLRRQEASAAASVQSFGCSDPAEVWRQTGFSSSVRQHSRSDRQQRRSTLCQASPRDNEKLPLGDTPKESLNRTLLLGVLFSGWYLFNIYFNIYNKQSLTAFPFPYTITTLQFALGGAFSIIMWTFGLLKRPQIDADLIKGVLPLAVVHTLGNLLTNISLGKVAVSFTHTIKAMEPFFSVLLSSIFLNDRPTLLIMFSLFPIVVGVGLASVSEVTFNWPGFAAAMGSNVTFQSRNVFSKKLMGGSSPTSKLGNINLFSLITVMSFFLLAPVTLLTEGVKFTPSAMRAVSAVAPEVLIKRGLLAAACFHAYQQVSYMILARVTPVTHSIGNCLKRVIVIVASVIFFQNPMSRQNMLGTAIALGGVFLYSQAKRSPGAKIKAA</sequence>
<evidence type="ECO:0000256" key="6">
    <source>
        <dbReference type="ARBA" id="ARBA00022946"/>
    </source>
</evidence>
<evidence type="ECO:0000313" key="12">
    <source>
        <dbReference type="EMBL" id="KAK9863783.1"/>
    </source>
</evidence>
<keyword evidence="2" id="KW-0813">Transport</keyword>
<feature type="transmembrane region" description="Helical" evidence="10">
    <location>
        <begin position="285"/>
        <end position="306"/>
    </location>
</feature>
<feature type="transmembrane region" description="Helical" evidence="10">
    <location>
        <begin position="137"/>
        <end position="160"/>
    </location>
</feature>
<evidence type="ECO:0000256" key="10">
    <source>
        <dbReference type="SAM" id="Phobius"/>
    </source>
</evidence>
<keyword evidence="7 10" id="KW-1133">Transmembrane helix</keyword>
<feature type="transmembrane region" description="Helical" evidence="10">
    <location>
        <begin position="172"/>
        <end position="191"/>
    </location>
</feature>
<keyword evidence="4" id="KW-0934">Plastid</keyword>
<dbReference type="SUPFAM" id="SSF103481">
    <property type="entry name" value="Multidrug resistance efflux transporter EmrE"/>
    <property type="match status" value="2"/>
</dbReference>
<evidence type="ECO:0000259" key="11">
    <source>
        <dbReference type="Pfam" id="PF03151"/>
    </source>
</evidence>
<dbReference type="InterPro" id="IPR004696">
    <property type="entry name" value="Tpt_PEP_transl"/>
</dbReference>
<organism evidence="12 13">
    <name type="scientific">Apatococcus fuscideae</name>
    <dbReference type="NCBI Taxonomy" id="2026836"/>
    <lineage>
        <taxon>Eukaryota</taxon>
        <taxon>Viridiplantae</taxon>
        <taxon>Chlorophyta</taxon>
        <taxon>core chlorophytes</taxon>
        <taxon>Trebouxiophyceae</taxon>
        <taxon>Chlorellales</taxon>
        <taxon>Chlorellaceae</taxon>
        <taxon>Apatococcus</taxon>
    </lineage>
</organism>
<evidence type="ECO:0000256" key="1">
    <source>
        <dbReference type="ARBA" id="ARBA00004508"/>
    </source>
</evidence>
<dbReference type="InterPro" id="IPR050186">
    <property type="entry name" value="TPT_transporter"/>
</dbReference>
<name>A0AAW1T3S9_9CHLO</name>
<feature type="region of interest" description="Disordered" evidence="9">
    <location>
        <begin position="61"/>
        <end position="96"/>
    </location>
</feature>
<evidence type="ECO:0000256" key="4">
    <source>
        <dbReference type="ARBA" id="ARBA00022640"/>
    </source>
</evidence>
<feature type="transmembrane region" description="Helical" evidence="10">
    <location>
        <begin position="197"/>
        <end position="217"/>
    </location>
</feature>
<feature type="domain" description="Sugar phosphate transporter" evidence="11">
    <location>
        <begin position="108"/>
        <end position="399"/>
    </location>
</feature>
<accession>A0AAW1T3S9</accession>
<keyword evidence="13" id="KW-1185">Reference proteome</keyword>
<dbReference type="NCBIfam" id="TIGR00817">
    <property type="entry name" value="tpt"/>
    <property type="match status" value="1"/>
</dbReference>
<evidence type="ECO:0000256" key="2">
    <source>
        <dbReference type="ARBA" id="ARBA00022448"/>
    </source>
</evidence>
<keyword evidence="6" id="KW-0809">Transit peptide</keyword>